<name>A0ABD0YSR2_9HEMI</name>
<reference evidence="4 5" key="1">
    <citation type="submission" date="2024-07" db="EMBL/GenBank/DDBJ databases">
        <title>Chromosome-level genome assembly of the water stick insect Ranatra chinensis (Heteroptera: Nepidae).</title>
        <authorList>
            <person name="Liu X."/>
        </authorList>
    </citation>
    <scope>NUCLEOTIDE SEQUENCE [LARGE SCALE GENOMIC DNA]</scope>
    <source>
        <strain evidence="4">Cailab_2021Rc</strain>
        <tissue evidence="4">Muscle</tissue>
    </source>
</reference>
<protein>
    <submittedName>
        <fullName evidence="4">Uncharacterized protein</fullName>
    </submittedName>
</protein>
<comment type="caution">
    <text evidence="4">The sequence shown here is derived from an EMBL/GenBank/DDBJ whole genome shotgun (WGS) entry which is preliminary data.</text>
</comment>
<evidence type="ECO:0000256" key="1">
    <source>
        <dbReference type="ARBA" id="ARBA00022737"/>
    </source>
</evidence>
<sequence length="146" mass="16300">FQPTTVLTNLQRGNIQTHIPQPDPAKVTWFEKAGRGDIVQQDIDDVLNVNVEDENGFTALMWAAAYGQTSTVKMLILKNADVNSKGKNGETALHFAAAGGHHDVIRLLNTNGSHIDEKDCVRFYSLTAIINFISFYPFYFCDCQHI</sequence>
<dbReference type="Proteomes" id="UP001558652">
    <property type="component" value="Unassembled WGS sequence"/>
</dbReference>
<evidence type="ECO:0000313" key="5">
    <source>
        <dbReference type="Proteomes" id="UP001558652"/>
    </source>
</evidence>
<dbReference type="Gene3D" id="1.25.40.20">
    <property type="entry name" value="Ankyrin repeat-containing domain"/>
    <property type="match status" value="1"/>
</dbReference>
<dbReference type="PANTHER" id="PTHR24171">
    <property type="entry name" value="ANKYRIN REPEAT DOMAIN-CONTAINING PROTEIN 39-RELATED"/>
    <property type="match status" value="1"/>
</dbReference>
<dbReference type="Pfam" id="PF12796">
    <property type="entry name" value="Ank_2"/>
    <property type="match status" value="1"/>
</dbReference>
<dbReference type="SUPFAM" id="SSF48403">
    <property type="entry name" value="Ankyrin repeat"/>
    <property type="match status" value="1"/>
</dbReference>
<dbReference type="InterPro" id="IPR002110">
    <property type="entry name" value="Ankyrin_rpt"/>
</dbReference>
<feature type="repeat" description="ANK" evidence="3">
    <location>
        <begin position="55"/>
        <end position="87"/>
    </location>
</feature>
<dbReference type="SMART" id="SM00248">
    <property type="entry name" value="ANK"/>
    <property type="match status" value="2"/>
</dbReference>
<dbReference type="PROSITE" id="PS50297">
    <property type="entry name" value="ANK_REP_REGION"/>
    <property type="match status" value="2"/>
</dbReference>
<feature type="non-terminal residue" evidence="4">
    <location>
        <position position="1"/>
    </location>
</feature>
<evidence type="ECO:0000256" key="2">
    <source>
        <dbReference type="ARBA" id="ARBA00023043"/>
    </source>
</evidence>
<keyword evidence="1" id="KW-0677">Repeat</keyword>
<evidence type="ECO:0000313" key="4">
    <source>
        <dbReference type="EMBL" id="KAL1129562.1"/>
    </source>
</evidence>
<gene>
    <name evidence="4" type="ORF">AAG570_012507</name>
</gene>
<keyword evidence="5" id="KW-1185">Reference proteome</keyword>
<keyword evidence="2 3" id="KW-0040">ANK repeat</keyword>
<accession>A0ABD0YSR2</accession>
<proteinExistence type="predicted"/>
<feature type="repeat" description="ANK" evidence="3">
    <location>
        <begin position="88"/>
        <end position="120"/>
    </location>
</feature>
<evidence type="ECO:0000256" key="3">
    <source>
        <dbReference type="PROSITE-ProRule" id="PRU00023"/>
    </source>
</evidence>
<dbReference type="PROSITE" id="PS50088">
    <property type="entry name" value="ANK_REPEAT"/>
    <property type="match status" value="2"/>
</dbReference>
<dbReference type="InterPro" id="IPR036770">
    <property type="entry name" value="Ankyrin_rpt-contain_sf"/>
</dbReference>
<dbReference type="AlphaFoldDB" id="A0ABD0YSR2"/>
<dbReference type="EMBL" id="JBFDAA010000008">
    <property type="protein sequence ID" value="KAL1129562.1"/>
    <property type="molecule type" value="Genomic_DNA"/>
</dbReference>
<organism evidence="4 5">
    <name type="scientific">Ranatra chinensis</name>
    <dbReference type="NCBI Taxonomy" id="642074"/>
    <lineage>
        <taxon>Eukaryota</taxon>
        <taxon>Metazoa</taxon>
        <taxon>Ecdysozoa</taxon>
        <taxon>Arthropoda</taxon>
        <taxon>Hexapoda</taxon>
        <taxon>Insecta</taxon>
        <taxon>Pterygota</taxon>
        <taxon>Neoptera</taxon>
        <taxon>Paraneoptera</taxon>
        <taxon>Hemiptera</taxon>
        <taxon>Heteroptera</taxon>
        <taxon>Panheteroptera</taxon>
        <taxon>Nepomorpha</taxon>
        <taxon>Nepidae</taxon>
        <taxon>Ranatrinae</taxon>
        <taxon>Ranatra</taxon>
    </lineage>
</organism>